<proteinExistence type="predicted"/>
<dbReference type="InterPro" id="IPR050648">
    <property type="entry name" value="F-box_LRR-repeat"/>
</dbReference>
<name>A0AAD7XIS4_9STRA</name>
<reference evidence="5" key="1">
    <citation type="submission" date="2023-01" db="EMBL/GenBank/DDBJ databases">
        <title>Metagenome sequencing of chrysophaentin producing Chrysophaeum taylorii.</title>
        <authorList>
            <person name="Davison J."/>
            <person name="Bewley C."/>
        </authorList>
    </citation>
    <scope>NUCLEOTIDE SEQUENCE</scope>
    <source>
        <strain evidence="5">NIES-1699</strain>
    </source>
</reference>
<evidence type="ECO:0000256" key="1">
    <source>
        <dbReference type="ARBA" id="ARBA00022786"/>
    </source>
</evidence>
<gene>
    <name evidence="5" type="ORF">CTAYLR_005078</name>
</gene>
<dbReference type="CDD" id="cd20404">
    <property type="entry name" value="Tudor_Agenet_AtEML-like"/>
    <property type="match status" value="1"/>
</dbReference>
<dbReference type="PANTHER" id="PTHR13382">
    <property type="entry name" value="MITOCHONDRIAL ATP SYNTHASE COUPLING FACTOR B"/>
    <property type="match status" value="1"/>
</dbReference>
<feature type="region of interest" description="Disordered" evidence="3">
    <location>
        <begin position="753"/>
        <end position="773"/>
    </location>
</feature>
<dbReference type="SUPFAM" id="SSF52047">
    <property type="entry name" value="RNI-like"/>
    <property type="match status" value="1"/>
</dbReference>
<dbReference type="InterPro" id="IPR032675">
    <property type="entry name" value="LRR_dom_sf"/>
</dbReference>
<dbReference type="Gene3D" id="3.80.10.10">
    <property type="entry name" value="Ribonuclease Inhibitor"/>
    <property type="match status" value="1"/>
</dbReference>
<feature type="domain" description="F-box/LRR-repeat protein 15-like leucin rich repeat" evidence="4">
    <location>
        <begin position="243"/>
        <end position="409"/>
    </location>
</feature>
<keyword evidence="2" id="KW-0175">Coiled coil</keyword>
<keyword evidence="6" id="KW-1185">Reference proteome</keyword>
<comment type="caution">
    <text evidence="5">The sequence shown here is derived from an EMBL/GenBank/DDBJ whole genome shotgun (WGS) entry which is preliminary data.</text>
</comment>
<dbReference type="Gene3D" id="2.30.30.140">
    <property type="match status" value="1"/>
</dbReference>
<organism evidence="5 6">
    <name type="scientific">Chrysophaeum taylorii</name>
    <dbReference type="NCBI Taxonomy" id="2483200"/>
    <lineage>
        <taxon>Eukaryota</taxon>
        <taxon>Sar</taxon>
        <taxon>Stramenopiles</taxon>
        <taxon>Ochrophyta</taxon>
        <taxon>Pelagophyceae</taxon>
        <taxon>Pelagomonadales</taxon>
        <taxon>Pelagomonadaceae</taxon>
        <taxon>Chrysophaeum</taxon>
    </lineage>
</organism>
<dbReference type="Pfam" id="PF25372">
    <property type="entry name" value="DUF7885"/>
    <property type="match status" value="1"/>
</dbReference>
<protein>
    <recommendedName>
        <fullName evidence="4">F-box/LRR-repeat protein 15-like leucin rich repeat domain-containing protein</fullName>
    </recommendedName>
</protein>
<evidence type="ECO:0000313" key="5">
    <source>
        <dbReference type="EMBL" id="KAJ8600943.1"/>
    </source>
</evidence>
<sequence>MDLARADLDLRRGPLYWHGKNIGIRMAIDEARGKKQQQNKAAAASFPHVSTRQLLAQFPPSVRNLDLRGVALTDAQLWEGACALADDDEKRRHTATKTTTTTTTTTVVEWCERLLAGGDDDDDASFPVARGKTLNLSSSSAWTVGPLLKKMRSLSLALGESLTAVDLSQTATSDEDVEAFAARTFELRVLRLAGCENISNLGIKAVVSCCHRTLTRLDLARCERLTAEACGWVAGSLGCARLGCRGLESLDISRCSKMTDDALRAVAAGCRRLRFLAVTGNARLSDAGVVAVARSCRRLEVLAVGECRGIGDRSVRAVGRWCGELRALLAPRAGPIRNSGLAALAAGCPRLATLDIAGAELVSEGALGTLATRCRALRTLNVTGCEQVTVRSLRSLIAGVGLVREATTFFGFAPIEDHASRALEARQRELEHRSARLICTLFRFYRWRRIAREIVWFIKQDKASLVLARCALRFSRRARANRDRAADRAAESARVLQRSWRAVKGRRFAHALARERDLRSSKLREIALFQALFRGYACRRADDVAAPAIERIRDVRRARRSIAAATRLAAVVRAVLARRHAKVYAQLRARLLEDADVAAHNAQRVVRERLAYREMTRRRLEKRRRDELEAWAARRIVGLFRVVACRNEATRLRRAAERLAAARDGAARVVQRCTRGLFGRQDARRRRAAGARRVRAAVDIQRAFRGSRILAWRHVRLNETAACVLNRQRFEVLRSAESATRRYQDFVAALDRDSCSSSSGDDEDDASPDSAWVERIDPASRATTWLNARTGEEVSENPLVDPVDAELVGCSVRVYWPSMDQWYEGTLAKFHRRRKRYRVEYHDGSGDYEWLDLEANADRVQLYDARGEWAMLDQAYRPQLELRRARRADLKNLARRAKELEDESKRWEKVDETRWFNSLTGLVKVVDEDAAPFWMESRDERGNFCFEHGETGERVYEDPRFRADDDSPEQKAAKAACLDQIRYGAYLAAALLFEWDSLLDDDDDDESGKKKVVRVEVSPKRRALLKRVAAAERTVRDTSAAVSRARELWTKGAFEDTPELVQASALLHRVLDLLAKAQLQADADQQHKRDLIANLAARPSRGKPIVCTKCSHEVPQSATHCIYCGERCTTWK</sequence>
<dbReference type="PANTHER" id="PTHR13382:SF68">
    <property type="entry name" value="AT02704P"/>
    <property type="match status" value="1"/>
</dbReference>
<evidence type="ECO:0000256" key="3">
    <source>
        <dbReference type="SAM" id="MobiDB-lite"/>
    </source>
</evidence>
<dbReference type="InterPro" id="IPR006553">
    <property type="entry name" value="Leu-rich_rpt_Cys-con_subtyp"/>
</dbReference>
<dbReference type="AlphaFoldDB" id="A0AAD7XIS4"/>
<dbReference type="EMBL" id="JAQMWT010000466">
    <property type="protein sequence ID" value="KAJ8600943.1"/>
    <property type="molecule type" value="Genomic_DNA"/>
</dbReference>
<dbReference type="Proteomes" id="UP001230188">
    <property type="component" value="Unassembled WGS sequence"/>
</dbReference>
<dbReference type="SMART" id="SM00015">
    <property type="entry name" value="IQ"/>
    <property type="match status" value="4"/>
</dbReference>
<evidence type="ECO:0000259" key="4">
    <source>
        <dbReference type="Pfam" id="PF25372"/>
    </source>
</evidence>
<feature type="coiled-coil region" evidence="2">
    <location>
        <begin position="883"/>
        <end position="910"/>
    </location>
</feature>
<dbReference type="InterPro" id="IPR000048">
    <property type="entry name" value="IQ_motif_EF-hand-BS"/>
</dbReference>
<evidence type="ECO:0000256" key="2">
    <source>
        <dbReference type="SAM" id="Coils"/>
    </source>
</evidence>
<dbReference type="InterPro" id="IPR057207">
    <property type="entry name" value="FBXL15_LRR"/>
</dbReference>
<dbReference type="GO" id="GO:0005737">
    <property type="term" value="C:cytoplasm"/>
    <property type="evidence" value="ECO:0007669"/>
    <property type="project" value="TreeGrafter"/>
</dbReference>
<accession>A0AAD7XIS4</accession>
<evidence type="ECO:0000313" key="6">
    <source>
        <dbReference type="Proteomes" id="UP001230188"/>
    </source>
</evidence>
<keyword evidence="1" id="KW-0833">Ubl conjugation pathway</keyword>
<dbReference type="SMART" id="SM00367">
    <property type="entry name" value="LRR_CC"/>
    <property type="match status" value="7"/>
</dbReference>